<dbReference type="Gene3D" id="4.10.240.10">
    <property type="entry name" value="Zn(2)-C6 fungal-type DNA-binding domain"/>
    <property type="match status" value="1"/>
</dbReference>
<protein>
    <recommendedName>
        <fullName evidence="3">Zn(2)-C6 fungal-type domain-containing protein</fullName>
    </recommendedName>
</protein>
<dbReference type="GO" id="GO:0000976">
    <property type="term" value="F:transcription cis-regulatory region binding"/>
    <property type="evidence" value="ECO:0007669"/>
    <property type="project" value="TreeGrafter"/>
</dbReference>
<evidence type="ECO:0000256" key="1">
    <source>
        <dbReference type="ARBA" id="ARBA00023242"/>
    </source>
</evidence>
<evidence type="ECO:0000256" key="2">
    <source>
        <dbReference type="SAM" id="MobiDB-lite"/>
    </source>
</evidence>
<dbReference type="EMBL" id="JABEYC010000260">
    <property type="protein sequence ID" value="KAF4980015.1"/>
    <property type="molecule type" value="Genomic_DNA"/>
</dbReference>
<evidence type="ECO:0000259" key="3">
    <source>
        <dbReference type="PROSITE" id="PS50048"/>
    </source>
</evidence>
<dbReference type="SUPFAM" id="SSF57701">
    <property type="entry name" value="Zn2/Cys6 DNA-binding domain"/>
    <property type="match status" value="1"/>
</dbReference>
<accession>A0A8H4XM45</accession>
<feature type="domain" description="Zn(2)-C6 fungal-type" evidence="3">
    <location>
        <begin position="18"/>
        <end position="48"/>
    </location>
</feature>
<dbReference type="PROSITE" id="PS50048">
    <property type="entry name" value="ZN2_CY6_FUNGAL_2"/>
    <property type="match status" value="1"/>
</dbReference>
<dbReference type="Pfam" id="PF00172">
    <property type="entry name" value="Zn_clus"/>
    <property type="match status" value="1"/>
</dbReference>
<gene>
    <name evidence="4" type="ORF">FZEAL_3877</name>
</gene>
<comment type="caution">
    <text evidence="4">The sequence shown here is derived from an EMBL/GenBank/DDBJ whole genome shotgun (WGS) entry which is preliminary data.</text>
</comment>
<dbReference type="OrthoDB" id="5419315at2759"/>
<sequence length="554" mass="62998">MCQNETQRSKASKRSRTGCTNCRERRVQCDERRPACHKCIARDEACCYMPPAIPLRERRAASKARPGEQAPWSIETSSPSLSASSATSGVHSPASLMVVPAGSPAVSSPWRLSPRVALDPFDTLALDMPLRSKEFFYYYIHLDDRSSAWPGDLNGDCIVPANDPNTLRNTLLLAGLHYAWKFEDLCSVESTILCHKIQSIRLVNNWLVDKTSQANILLCAKYITTLCDIEAKTHLEGLMMYLDSRLPRGLNTNYDDCLEAELMNRYLILVYNILHNLKSRLRDYMASPESTGHVGNYSDPERLGHLLHEWHIHENNSHEVRLRALRLFPTFFSPTILGRKLQDIDVRRTLQCLHEVTATFDLRYSEAASDAAVKSPYYVWSEGGLSRLLYAMIDAHVESCAARPKRRASKQSKILSSWSSCTIVIDMYLISVLGIHNEGSPAESRLHRHTLRILKRDLERGLKDVVERDGVARDFWFWKLLIGSLSLTHASPVPSDQGFRDLLADFTYYIQQWVKATGVTKWKDAKKVLTSVVWPENFEREDLAVSFWNRVVVA</sequence>
<dbReference type="GO" id="GO:0000981">
    <property type="term" value="F:DNA-binding transcription factor activity, RNA polymerase II-specific"/>
    <property type="evidence" value="ECO:0007669"/>
    <property type="project" value="InterPro"/>
</dbReference>
<dbReference type="GO" id="GO:0008270">
    <property type="term" value="F:zinc ion binding"/>
    <property type="evidence" value="ECO:0007669"/>
    <property type="project" value="InterPro"/>
</dbReference>
<name>A0A8H4XM45_9HYPO</name>
<keyword evidence="5" id="KW-1185">Reference proteome</keyword>
<dbReference type="SMART" id="SM00066">
    <property type="entry name" value="GAL4"/>
    <property type="match status" value="1"/>
</dbReference>
<keyword evidence="1" id="KW-0539">Nucleus</keyword>
<dbReference type="PANTHER" id="PTHR37534">
    <property type="entry name" value="TRANSCRIPTIONAL ACTIVATOR PROTEIN UGA3"/>
    <property type="match status" value="1"/>
</dbReference>
<dbReference type="GO" id="GO:0005634">
    <property type="term" value="C:nucleus"/>
    <property type="evidence" value="ECO:0007669"/>
    <property type="project" value="TreeGrafter"/>
</dbReference>
<evidence type="ECO:0000313" key="5">
    <source>
        <dbReference type="Proteomes" id="UP000635477"/>
    </source>
</evidence>
<organism evidence="4 5">
    <name type="scientific">Fusarium zealandicum</name>
    <dbReference type="NCBI Taxonomy" id="1053134"/>
    <lineage>
        <taxon>Eukaryota</taxon>
        <taxon>Fungi</taxon>
        <taxon>Dikarya</taxon>
        <taxon>Ascomycota</taxon>
        <taxon>Pezizomycotina</taxon>
        <taxon>Sordariomycetes</taxon>
        <taxon>Hypocreomycetidae</taxon>
        <taxon>Hypocreales</taxon>
        <taxon>Nectriaceae</taxon>
        <taxon>Fusarium</taxon>
        <taxon>Fusarium staphyleae species complex</taxon>
    </lineage>
</organism>
<reference evidence="4" key="1">
    <citation type="journal article" date="2020" name="BMC Genomics">
        <title>Correction to: Identification and distribution of gene clusters required for synthesis of sphingolipid metabolism inhibitors in diverse species of the filamentous fungus Fusarium.</title>
        <authorList>
            <person name="Kim H.S."/>
            <person name="Lohmar J.M."/>
            <person name="Busman M."/>
            <person name="Brown D.W."/>
            <person name="Naumann T.A."/>
            <person name="Divon H.H."/>
            <person name="Lysoe E."/>
            <person name="Uhlig S."/>
            <person name="Proctor R.H."/>
        </authorList>
    </citation>
    <scope>NUCLEOTIDE SEQUENCE</scope>
    <source>
        <strain evidence="4">NRRL 22465</strain>
    </source>
</reference>
<evidence type="ECO:0000313" key="4">
    <source>
        <dbReference type="EMBL" id="KAF4980015.1"/>
    </source>
</evidence>
<dbReference type="PROSITE" id="PS00463">
    <property type="entry name" value="ZN2_CY6_FUNGAL_1"/>
    <property type="match status" value="1"/>
</dbReference>
<dbReference type="InterPro" id="IPR036864">
    <property type="entry name" value="Zn2-C6_fun-type_DNA-bd_sf"/>
</dbReference>
<dbReference type="InterPro" id="IPR001138">
    <property type="entry name" value="Zn2Cys6_DnaBD"/>
</dbReference>
<reference evidence="4" key="2">
    <citation type="submission" date="2020-05" db="EMBL/GenBank/DDBJ databases">
        <authorList>
            <person name="Kim H.-S."/>
            <person name="Proctor R.H."/>
            <person name="Brown D.W."/>
        </authorList>
    </citation>
    <scope>NUCLEOTIDE SEQUENCE</scope>
    <source>
        <strain evidence="4">NRRL 22465</strain>
    </source>
</reference>
<dbReference type="Proteomes" id="UP000635477">
    <property type="component" value="Unassembled WGS sequence"/>
</dbReference>
<dbReference type="AlphaFoldDB" id="A0A8H4XM45"/>
<feature type="compositionally biased region" description="Low complexity" evidence="2">
    <location>
        <begin position="73"/>
        <end position="86"/>
    </location>
</feature>
<feature type="region of interest" description="Disordered" evidence="2">
    <location>
        <begin position="58"/>
        <end position="86"/>
    </location>
</feature>
<dbReference type="GO" id="GO:0045944">
    <property type="term" value="P:positive regulation of transcription by RNA polymerase II"/>
    <property type="evidence" value="ECO:0007669"/>
    <property type="project" value="TreeGrafter"/>
</dbReference>
<dbReference type="PANTHER" id="PTHR37534:SF7">
    <property type="entry name" value="TRANSCRIPTIONAL ACTIVATOR PROTEIN UGA3"/>
    <property type="match status" value="1"/>
</dbReference>
<proteinExistence type="predicted"/>
<dbReference type="CDD" id="cd00067">
    <property type="entry name" value="GAL4"/>
    <property type="match status" value="1"/>
</dbReference>